<comment type="caution">
    <text evidence="1">The sequence shown here is derived from an EMBL/GenBank/DDBJ whole genome shotgun (WGS) entry which is preliminary data.</text>
</comment>
<proteinExistence type="predicted"/>
<name>A0A1Z5JD42_FISSO</name>
<evidence type="ECO:0000313" key="2">
    <source>
        <dbReference type="Proteomes" id="UP000198406"/>
    </source>
</evidence>
<sequence length="92" mass="10797">MTRRLLAFMSKNITIRIFLGCLLPPQQIKMRWRLTNTWMAKLEVSGLTRRLSGLMTILLSRLLVHPTPPNNLLLRLTQNLRKNAMLKWNIIC</sequence>
<accession>A0A1Z5JD42</accession>
<dbReference type="AlphaFoldDB" id="A0A1Z5JD42"/>
<reference evidence="1 2" key="1">
    <citation type="journal article" date="2015" name="Plant Cell">
        <title>Oil accumulation by the oleaginous diatom Fistulifera solaris as revealed by the genome and transcriptome.</title>
        <authorList>
            <person name="Tanaka T."/>
            <person name="Maeda Y."/>
            <person name="Veluchamy A."/>
            <person name="Tanaka M."/>
            <person name="Abida H."/>
            <person name="Marechal E."/>
            <person name="Bowler C."/>
            <person name="Muto M."/>
            <person name="Sunaga Y."/>
            <person name="Tanaka M."/>
            <person name="Yoshino T."/>
            <person name="Taniguchi T."/>
            <person name="Fukuda Y."/>
            <person name="Nemoto M."/>
            <person name="Matsumoto M."/>
            <person name="Wong P.S."/>
            <person name="Aburatani S."/>
            <person name="Fujibuchi W."/>
        </authorList>
    </citation>
    <scope>NUCLEOTIDE SEQUENCE [LARGE SCALE GENOMIC DNA]</scope>
    <source>
        <strain evidence="1 2">JPCC DA0580</strain>
    </source>
</reference>
<gene>
    <name evidence="1" type="ORF">FisN_17Lu207</name>
</gene>
<protein>
    <submittedName>
        <fullName evidence="1">Uncharacterized protein</fullName>
    </submittedName>
</protein>
<dbReference type="EMBL" id="BDSP01000046">
    <property type="protein sequence ID" value="GAX11889.1"/>
    <property type="molecule type" value="Genomic_DNA"/>
</dbReference>
<evidence type="ECO:0000313" key="1">
    <source>
        <dbReference type="EMBL" id="GAX11889.1"/>
    </source>
</evidence>
<organism evidence="1 2">
    <name type="scientific">Fistulifera solaris</name>
    <name type="common">Oleaginous diatom</name>
    <dbReference type="NCBI Taxonomy" id="1519565"/>
    <lineage>
        <taxon>Eukaryota</taxon>
        <taxon>Sar</taxon>
        <taxon>Stramenopiles</taxon>
        <taxon>Ochrophyta</taxon>
        <taxon>Bacillariophyta</taxon>
        <taxon>Bacillariophyceae</taxon>
        <taxon>Bacillariophycidae</taxon>
        <taxon>Naviculales</taxon>
        <taxon>Naviculaceae</taxon>
        <taxon>Fistulifera</taxon>
    </lineage>
</organism>
<keyword evidence="2" id="KW-1185">Reference proteome</keyword>
<dbReference type="Proteomes" id="UP000198406">
    <property type="component" value="Unassembled WGS sequence"/>
</dbReference>
<dbReference type="InParanoid" id="A0A1Z5JD42"/>